<dbReference type="PANTHER" id="PTHR32305">
    <property type="match status" value="1"/>
</dbReference>
<evidence type="ECO:0000259" key="3">
    <source>
        <dbReference type="Pfam" id="PF20148"/>
    </source>
</evidence>
<feature type="domain" description="Teneurin-like YD-shell" evidence="4">
    <location>
        <begin position="4719"/>
        <end position="4851"/>
    </location>
</feature>
<dbReference type="InterPro" id="IPR050708">
    <property type="entry name" value="T6SS_VgrG/RHS"/>
</dbReference>
<dbReference type="NCBIfam" id="TIGR03696">
    <property type="entry name" value="Rhs_assc_core"/>
    <property type="match status" value="1"/>
</dbReference>
<evidence type="ECO:0000313" key="5">
    <source>
        <dbReference type="EMBL" id="QDV74516.1"/>
    </source>
</evidence>
<feature type="domain" description="Teneurin-like YD-shell" evidence="4">
    <location>
        <begin position="3881"/>
        <end position="4026"/>
    </location>
</feature>
<evidence type="ECO:0000256" key="1">
    <source>
        <dbReference type="ARBA" id="ARBA00022737"/>
    </source>
</evidence>
<dbReference type="InterPro" id="IPR028994">
    <property type="entry name" value="Integrin_alpha_N"/>
</dbReference>
<keyword evidence="1" id="KW-0677">Repeat</keyword>
<dbReference type="InterPro" id="IPR056823">
    <property type="entry name" value="TEN-like_YD-shell"/>
</dbReference>
<accession>A0A518K9P5</accession>
<dbReference type="SUPFAM" id="SSF51126">
    <property type="entry name" value="Pectin lyase-like"/>
    <property type="match status" value="2"/>
</dbReference>
<feature type="region of interest" description="Disordered" evidence="2">
    <location>
        <begin position="1554"/>
        <end position="1575"/>
    </location>
</feature>
<dbReference type="RefSeq" id="WP_145112984.1">
    <property type="nucleotide sequence ID" value="NZ_CP036349.1"/>
</dbReference>
<dbReference type="InterPro" id="IPR059226">
    <property type="entry name" value="Choice_anch_Q_dom"/>
</dbReference>
<dbReference type="Pfam" id="PF20148">
    <property type="entry name" value="DUF6531"/>
    <property type="match status" value="1"/>
</dbReference>
<organism evidence="5 6">
    <name type="scientific">Botrimarina mediterranea</name>
    <dbReference type="NCBI Taxonomy" id="2528022"/>
    <lineage>
        <taxon>Bacteria</taxon>
        <taxon>Pseudomonadati</taxon>
        <taxon>Planctomycetota</taxon>
        <taxon>Planctomycetia</taxon>
        <taxon>Pirellulales</taxon>
        <taxon>Lacipirellulaceae</taxon>
        <taxon>Botrimarina</taxon>
    </lineage>
</organism>
<dbReference type="InterPro" id="IPR045351">
    <property type="entry name" value="DUF6531"/>
</dbReference>
<proteinExistence type="predicted"/>
<dbReference type="EC" id="3.1.-.-" evidence="5"/>
<sequence>MRRFPISWDRTLTALGFRRRFQRVRQNRYGRQSSRLERLEERAMLSATPAQNEETVAVGANLFQPPAKLIRPEYVLASSAVGDTPEQFEVTTEYTTQGKPVAVVRLKDGLERVDKSLQKLTLELRLGTTVLAQQEVLIDIAEAQFVHGFRTAREREAAAVTNDTEVSATDLQDWVTRIDTDGFFSDLVPAAASTLQPALDFIGGGALRTIDAAGNAESLKRLSLIAQSQSGDFFLDGAARKNFYGGIEKTLADAKGLRGGLDSEQAAQNDRMVGGLALTYGQQIVRDLASGDMAVVAAASRARDALLETADPYYTVLAGLGANHELASRRDGLGRNEFSLNIVEEGSLTVDGAVRVELGDYDAMVQVETTWGTTGVAFAAAPLTADVGPVDDASVYSGNPEEGVNEPTLYAWNYGASDELIPLLGFDLASYAGSVPLSASLTLTASSSTGGDFSLSAHEDLWSTSTAAAWSESTITYDYYESNLLPGFGPTLDVQTVGTGAVTFDVTETIQQALLLGDSNLNGVLDATGAAGDIEAFYLAATNFTAYTTKYAGLELSGVADGYLYRNDANLDGLVDGFDANRFFDRVGVSRGDFNLDGVVDGKDYAVWSENYGESADRFGMGDGNFDTFVDTADYTVWRDHFDETSQTPTSPRATFQLTTDSGEYAYFYASESSTSPPELSLSFGPRVIVQSFGTEAGQLHVTYEVEHEETENSELTIYQVVDGVRTAILSGVELETGIGIHELVVTDPFTVADPEGEYTLVAEAISEDAIVSWREFDGGVFQTADGAVHALGTAADDTLVYEDGRVTVSDASGEIDGFTAGALDFRDYTYTSINGQTSTVGGNVPLYEARDNGQTFYLEGNTWQAIPFDYTVTANTIVEFDFESTLEGEGHAFAFSNSLNSVGANHIRLYGTQTGGSSSNAEPTDYSTSDGVRHYRVRMGDFYTGSFDYLYFVNDSDATGIGNSACSNFRVYEGEPETIDFTSLITDNVTSQTASVGGNTPAYEVRDDGATFYVENNMWRAIQLPTPVQVTADTIIEFDYQSTVEGDVHGFSLDDNLVHNSNIRVKLHGTQSLTSPWTDADAVDYVVGEGVRHYRIRLGDIATGTFNYLYLFTDNDATGTGNSTFSNIKIYEDVPSAQPDVYLHGLGGDDTLAIENHTGASVTLEGGAGDDVFELVGETYAASQVQIDGGLGLNEIKLTGMAAETAIALDQQQQSFQPADLQQSPVTVQRLTEVQLAAGTDVSNISGPGYSYPLEVSNSSDIANDDFGSLDPGDDGLSLREALAWSEEIGGSRGITFSDTLFEGGDAHVTLTKPTASGDGVEPLFISKDTAILGPGANKLTIDGGQASRTFYMYGDSWIQEEFSDVILSGMTITGDGYIGIEAYSTNLTVREAVIKNVGSSGSDYGDGVWSDVLSLEHSAVINNQGAGVVGVPGFLSISNSTISSNGEHGLVIGEGHSLSVTNSTFAYNGGHGLFLGGSDDLPYPTTLVNTISVGNGTDGAVVSYDLYNYGSELVGNNNVLGSVNIGHPVATNTLTSTTTNAAASSTLAPLQLIGEPTPAHPPLPGSAAIDGGDSSAPATDQWGRFRYDAAVDKAYISDIGAVEYIPLTYLAAGATRSLSTSYLNDTLSATGTYRLSLRVSDPQAGEFSAQTLEGTRSVLINDLSAVDFVPHEQYGGTVQLLADIQDTSDPATVSTVVLQDLFIYPDVFVVNSLGDGSDSTGLGDGVADTGNRPYGRETTLRAAIEEAQALRVFLIDNNINNLATADPDWTPTIRFDESFGSSARIELDPDAIEGANSYLHIFQPISIEGPGAESLTIDANGSADNGARVFLIGGVNVSISGVTLTGAYASQEHGGAITSYGDLTLEDVVVTGNYAERTGGGIYSTTGSSLSLNRVTIDGNSAAHSGGVRFIPDGDASTSESLTIANSTISNNVATASLNPDGLSPYAPYGGGVVAGRGVGSSSTLDIDGSVSITNTTFSGNRAENTGQDTGVGEPNQYSASVAGLSILNPYELTLDSITVYDNTVKSNASNATSGVAIIYDAQSDPRQPTATLSNSIIAANANGDGSYRDLVVSAPLSVVRPATLNAVNLVIPTVATDITIPASELSSPAIAEIGLSELSDHGGPTATHAILVDTSPAVRSGSNTTVNGTDQRGVYRDTTPDAGAYEYVPASIEGDFDNDGRLDVLTFDALTKTIYVDRASTDEGPSPWAVVPDGQFNRWRVGDFNGDGRDDIAFRDNSNYWTFGFSESTRFLLRDTGEDPNWLFQDVLVGDFDGDDRDELIGRESGSTGQWEMFDWEGEDFSFAFVGGSHRDASGSFIDKVFVGDANRDGRDDLIGTADLSTAPGAGGAVWYVSLSTPDPVTGVDLEAAYSWGDWFDDATFDLTTKRIDADEPLRFVTEQFAKVYNNVELELYNGIKKGPTATEETGAGSPWDQAALLTQLLSDTAVNYYRYEPTLVTGTMSIPVETAAAWVGAKKDGDDEYPAVLELLKLLDPGATVDGYEPTDTATFEHAWVRVNLPRFDSTNSQTNNPADADSNGDNYIDLDPSWKFKSRQQGISLPVDDLFASDGFSNGLFDEIKYLDSTVAEDLNPTSQLGFKLLPDTPLEFFEQEVLEWLAASQPGKSLADVPYNGALSSTETAVLPVGWTAISASDFPTPTNSWGPYNLAALEPDAASPLPAADQVPEGLDIIENAAAEEALTYRVQFVISDDAQQSRVDATYVAPEIAQKQIWAGHDQAYSNGAQSSVYVIVGGIGTDSAQFTARQDEMLEVRFYAPGISAASAPSAKSITGLSADSLVAIGLDLGQASWQWQDAAVELARTSVSTTNTSAGDTTAASPADLPELLYAATTTHLSSTQRDRRTIGSLAQAVFHSVPGVVFAASSQELLDLSPEIDDVSSAVQLGGIPKDLRIEYVSSPELFTRIATGLNDSELSELSSWNNSNIASLTASQVFSVDSLTTVDLLKRAYAGQKLHQGVLESPQTGAVILQPTEWDSYLVQIEARVDTDGYLLVSYTDFPTADFNNASIHLEPYQDPDTATAYPLANFQRDVWRSLKPISSMTAADVSNHKGYLIGFFSASGAGNDDGRGVLSGGGGLIFNGTAVSSHSVIGEEIGTFIADALSHNGSAATFRKVEILTQSPALSVGAWEGASLVGKRADGVRVHYVDRFDADEQFDSYTVSNTYSDGLGVLGGWTASISPKALTPTVLTSVAAIGSRGAQVSEGAIRVGGADIAFPNAGASLKFNRSYLSRSSRDIGLGIGWTHSFSDRLIRQESGSNNLIWYTSDGVEHLFKWNGTQYESPSELLGELLDDGNGVLTYTDRDGSQVEFNVVASSSGDADRSPYARLAYKKDLNGDGVWVKYANTSTDVIVAVHDIYTSENGTTDDDRKLVFGYDAGTHIDSIEKYAPVDGGVSTLLGEWTYGYVQKTLNDDGVAVTSTVLTSITAPADSQQDSDGNAFITAGEIEYVYTYYDNQNGASGGDPAGWHAKMASATMPNGDKTSYDYYLNGRVYKKRTEIDDDGDESSETYTYDLVNGKTVVRNDNGAETTYFYNEDGLVTRVINPDRTRTETEWGVEFTGASGQSDTDFDSVIDGTEFLQTKTTDEVGAVERFTYYASGFQDRELETVRSKRYEDASGNLLSGTLDGSLTNYTYVSKGDTVRVGSSTVTDPDWTDRITTFDYDGVGRLKSVVDPDNNRTQYTYYTSGAEAGLLATKTTARGDSSSAEAVIWQELTSAPLQVDNGRLTVVLTPSDSAGGVVADAIRVEHLLPSGVVEAYIIDNTNLSTAKASKDDLNAPFRFVGSGGWDAYGTPQYAGDSIGFTSPSNQAVWTVTDLEAGQYRVSATWDGYSQRSSGEYAVYDGYLSYLDGLVEFPPVQVSHAAAPVGDAEHTTAYAYNAAGQVTSVTAGGIVNQIISYHHTGQPLSVTDGSGRVSTSVYDVLGRLRQSIQEGGASDDLASNYSYDKSGRLLGVTDTLGRETLTEYDGRGLVTKVTYAEETFVEHEYDGVGNRTLMRDELGRETHFEYDGRNRLVRTVYADGASETIRYDGAGRVAATTDAEGRTTEFTYDAAGRLVKTVSDAGYGITEHQVVTRNKYNVLGELIEAIDGEENITQFFYDDLGRIVRTMVLSESDAGDFDAGSLQRTPATMRPVFVETRAYDADGNLTETIVYDTRSGNNNVPDEVLRAENGYDPHAWVQEPANAGNLTTTAFEFTTLTYDSFNRPTATTYADGTTTSVEYDGAGRVRYTVNERGARSENRYDEYGRLVTTVLPDPDSGQASGPETQIAYDAVGNVISTTDPNGHTTTFVYDDRNRLVSTTDALGSTGQSLFDKAGQLVATIDAFGVAVASLYDARGRLTRKSWADPDGPDGAGVAPFETYDYDDVGNMVASTDARGYTTYFSYDELNRLREQQTPRTHVINGVVLLLDGQDAITKYEYDDNGNRTKIIDANNADTQYAYDELNRVYKEIYADPDGDEPLQRLQHWNHYDGYGNVVTIDYRTGGLTGSAPAFRYDEFTYDQRNRLTVEVFNNGASESAADKLRNVYEYDKAGNLVALKEAVLKDSTSGAFVEGSDAVSPTVTTHYSYNYLNRLTAEHLAAPFDGSNADFTGMHSSVYEYDDVGNLKSETYIIRADDASTTSSVVTAYEYDAVDRPTAVIEDAAEGGVAARTETHYDAVGNVVLEVDATGIATTHTYDALYRLVKTVAADPKPFDSDSSPLEEKYEYDEAGNMTAYVNGEGEQTDYQYNTFGQVIEERAASLGIATVYKYNALGDQTQVIDPNGNRTSYRYDNLRRVSKEIQGDFDTDENATTGNVYVNNRTYEYNSRGNLEKVTDRNGRVVTYEYDNLDRLRYERWYTADGGVHTDTLEWQYDKLGRVLAAAQSDATLASGNTLVYDAYTYDDLDRVTGRYNYNPNGGRIGPEARQTYNQDQIPQLLTGELNAVEYVLTYEPRQSNPPNEFVNVNYATTTFATDKLGRLVRLSESRDVVTSGATVKAKEINFAYDAAGRMTGVVRRADKNDNFSVVDINPTGVNDNNNDFYFSTYYGYDPAGRLDAITHARIDDTGAFATYSYAYDNASRIAAVEGTARYSNVSLDRSETFTYDTAGRLSKWERTIADLKPGSRNLETDLPDIDTPYSLDAAGNRGDNGQDLSTLTHNQVASDSEYAYTYDNEGNLKTRSKSGEYTEYFWDNRNHLIEVVVSDSDGGVVQKRIEYRYNTDDLRTRKAIFVGDQELESVEHYVYNGDQLAAVLDGDWTDVTNGRDVPNSDSHFQRRVQNGPGVDAALFDEVFRIGGYDGQTVNELFWAAADHAGTVRDVLQNTHDLINHLEYDAYGEIQLQIDPYKEDINDNNASVLRRELAIDAAFAGREWDADADLYYNRARWYDASQGRFISEDPAGFAGGDANLYRYAGGDSVNGRDPTGLYEDDINFASDSWFAGNSIWSDYYLAGISFESFLADSLSLASFEYHSFNDEYSAFGVIPFNPIPAYSYLDANLLTGYSPEVIGVDREVASLKGTAEHLRRFLPYQSNQIVRERPSGGTHGGVPTYGPSVSERIANTESYIDYLTASRASARASAKSRILGQYFGSDVATYAMAPYSPDLPESVFMTDNFGGIARAVGAAVPLGILTYATAMTGGTITPLTGGAIVFLTDQFQAGLRQGYNGGNVSSIGGSFVNYSAASLSGSSAVGDYAEVGYDLIGGMLAGGQVGKALLPGPRAANELSWQQFRKVNAGRFSRSDLSEAWVQYKGGVSGNYLTREPSALERFFFDNRNFDAVRASRGGASGQTFEHLFIMQRSFDNSVPSAMRGFGNSGWNSGLLISRSFNSSLGQSFAKRLAFRTFVVGSSATAGYTGHWVGGEYVAPMLFGDEH</sequence>
<keyword evidence="5" id="KW-0378">Hydrolase</keyword>
<dbReference type="InterPro" id="IPR012334">
    <property type="entry name" value="Pectin_lyas_fold"/>
</dbReference>
<evidence type="ECO:0000256" key="2">
    <source>
        <dbReference type="SAM" id="MobiDB-lite"/>
    </source>
</evidence>
<dbReference type="InterPro" id="IPR006530">
    <property type="entry name" value="YD"/>
</dbReference>
<dbReference type="Gene3D" id="2.160.20.10">
    <property type="entry name" value="Single-stranded right-handed beta-helix, Pectin lyase-like"/>
    <property type="match status" value="2"/>
</dbReference>
<dbReference type="SMART" id="SM00710">
    <property type="entry name" value="PbH1"/>
    <property type="match status" value="13"/>
</dbReference>
<dbReference type="Pfam" id="PF25023">
    <property type="entry name" value="TEN_YD-shell"/>
    <property type="match status" value="2"/>
</dbReference>
<gene>
    <name evidence="5" type="primary">rhsB</name>
    <name evidence="5" type="ORF">Spa11_27200</name>
</gene>
<protein>
    <submittedName>
        <fullName evidence="5">Putative deoxyribonuclease RhsB</fullName>
        <ecNumber evidence="5">3.1.-.-</ecNumber>
    </submittedName>
</protein>
<dbReference type="InterPro" id="IPR022385">
    <property type="entry name" value="Rhs_assc_core"/>
</dbReference>
<dbReference type="NCBIfam" id="TIGR01643">
    <property type="entry name" value="YD_repeat_2x"/>
    <property type="match status" value="8"/>
</dbReference>
<dbReference type="PANTHER" id="PTHR32305:SF15">
    <property type="entry name" value="PROTEIN RHSA-RELATED"/>
    <property type="match status" value="1"/>
</dbReference>
<name>A0A518K9P5_9BACT</name>
<dbReference type="Pfam" id="PF05593">
    <property type="entry name" value="RHS_repeat"/>
    <property type="match status" value="4"/>
</dbReference>
<dbReference type="NCBIfam" id="NF041518">
    <property type="entry name" value="choice_anch_Q"/>
    <property type="match status" value="2"/>
</dbReference>
<feature type="domain" description="DUF6531" evidence="3">
    <location>
        <begin position="3230"/>
        <end position="3292"/>
    </location>
</feature>
<evidence type="ECO:0000313" key="6">
    <source>
        <dbReference type="Proteomes" id="UP000316426"/>
    </source>
</evidence>
<dbReference type="EMBL" id="CP036349">
    <property type="protein sequence ID" value="QDV74516.1"/>
    <property type="molecule type" value="Genomic_DNA"/>
</dbReference>
<dbReference type="GO" id="GO:0016787">
    <property type="term" value="F:hydrolase activity"/>
    <property type="evidence" value="ECO:0007669"/>
    <property type="project" value="UniProtKB-KW"/>
</dbReference>
<dbReference type="Gene3D" id="2.180.10.10">
    <property type="entry name" value="RHS repeat-associated core"/>
    <property type="match status" value="6"/>
</dbReference>
<reference evidence="5 6" key="1">
    <citation type="submission" date="2019-02" db="EMBL/GenBank/DDBJ databases">
        <title>Deep-cultivation of Planctomycetes and their phenomic and genomic characterization uncovers novel biology.</title>
        <authorList>
            <person name="Wiegand S."/>
            <person name="Jogler M."/>
            <person name="Boedeker C."/>
            <person name="Pinto D."/>
            <person name="Vollmers J."/>
            <person name="Rivas-Marin E."/>
            <person name="Kohn T."/>
            <person name="Peeters S.H."/>
            <person name="Heuer A."/>
            <person name="Rast P."/>
            <person name="Oberbeckmann S."/>
            <person name="Bunk B."/>
            <person name="Jeske O."/>
            <person name="Meyerdierks A."/>
            <person name="Storesund J.E."/>
            <person name="Kallscheuer N."/>
            <person name="Luecker S."/>
            <person name="Lage O.M."/>
            <person name="Pohl T."/>
            <person name="Merkel B.J."/>
            <person name="Hornburger P."/>
            <person name="Mueller R.-W."/>
            <person name="Bruemmer F."/>
            <person name="Labrenz M."/>
            <person name="Spormann A.M."/>
            <person name="Op den Camp H."/>
            <person name="Overmann J."/>
            <person name="Amann R."/>
            <person name="Jetten M.S.M."/>
            <person name="Mascher T."/>
            <person name="Medema M.H."/>
            <person name="Devos D.P."/>
            <person name="Kaster A.-K."/>
            <person name="Ovreas L."/>
            <person name="Rohde M."/>
            <person name="Galperin M.Y."/>
            <person name="Jogler C."/>
        </authorList>
    </citation>
    <scope>NUCLEOTIDE SEQUENCE [LARGE SCALE GENOMIC DNA]</scope>
    <source>
        <strain evidence="5 6">Spa11</strain>
    </source>
</reference>
<dbReference type="KEGG" id="bmei:Spa11_27200"/>
<dbReference type="Proteomes" id="UP000316426">
    <property type="component" value="Chromosome"/>
</dbReference>
<dbReference type="SUPFAM" id="SSF69318">
    <property type="entry name" value="Integrin alpha N-terminal domain"/>
    <property type="match status" value="1"/>
</dbReference>
<evidence type="ECO:0000259" key="4">
    <source>
        <dbReference type="Pfam" id="PF25023"/>
    </source>
</evidence>
<dbReference type="InterPro" id="IPR011050">
    <property type="entry name" value="Pectin_lyase_fold/virulence"/>
</dbReference>
<dbReference type="InterPro" id="IPR006626">
    <property type="entry name" value="PbH1"/>
</dbReference>
<keyword evidence="6" id="KW-1185">Reference proteome</keyword>
<dbReference type="InterPro" id="IPR031325">
    <property type="entry name" value="RHS_repeat"/>
</dbReference>